<dbReference type="PANTHER" id="PTHR31915:SF5">
    <property type="entry name" value="CALCIUM-BINDING AND COILED-COIL DOMAIN-CONTAINING PROTEIN 1"/>
    <property type="match status" value="1"/>
</dbReference>
<evidence type="ECO:0000256" key="1">
    <source>
        <dbReference type="ARBA" id="ARBA00004123"/>
    </source>
</evidence>
<evidence type="ECO:0000256" key="4">
    <source>
        <dbReference type="ARBA" id="ARBA00023054"/>
    </source>
</evidence>
<evidence type="ECO:0000256" key="3">
    <source>
        <dbReference type="ARBA" id="ARBA00022490"/>
    </source>
</evidence>
<evidence type="ECO:0000256" key="5">
    <source>
        <dbReference type="ARBA" id="ARBA00023242"/>
    </source>
</evidence>
<dbReference type="Pfam" id="PF07888">
    <property type="entry name" value="CALCOCO1"/>
    <property type="match status" value="1"/>
</dbReference>
<evidence type="ECO:0000256" key="8">
    <source>
        <dbReference type="SAM" id="MobiDB-lite"/>
    </source>
</evidence>
<evidence type="ECO:0000313" key="11">
    <source>
        <dbReference type="Ensembl" id="ENSOMEP00000034764.1"/>
    </source>
</evidence>
<feature type="compositionally biased region" description="Basic and acidic residues" evidence="8">
    <location>
        <begin position="528"/>
        <end position="544"/>
    </location>
</feature>
<dbReference type="InterPro" id="IPR012852">
    <property type="entry name" value="CALCOCO1-like"/>
</dbReference>
<dbReference type="PaxDb" id="30732-ENSOMEP00000034764"/>
<feature type="domain" description="SKICH" evidence="10">
    <location>
        <begin position="75"/>
        <end position="141"/>
    </location>
</feature>
<dbReference type="PANTHER" id="PTHR31915">
    <property type="entry name" value="SKICH DOMAIN-CONTAINING PROTEIN"/>
    <property type="match status" value="1"/>
</dbReference>
<comment type="subcellular location">
    <subcellularLocation>
        <location evidence="2">Cytoplasm</location>
    </subcellularLocation>
    <subcellularLocation>
        <location evidence="1">Nucleus</location>
    </subcellularLocation>
</comment>
<evidence type="ECO:0000259" key="9">
    <source>
        <dbReference type="Pfam" id="PF07888"/>
    </source>
</evidence>
<feature type="domain" description="SKICH" evidence="10">
    <location>
        <begin position="7"/>
        <end position="46"/>
    </location>
</feature>
<dbReference type="InterPro" id="IPR041611">
    <property type="entry name" value="SKICH"/>
</dbReference>
<organism evidence="11 12">
    <name type="scientific">Oryzias melastigma</name>
    <name type="common">Marine medaka</name>
    <dbReference type="NCBI Taxonomy" id="30732"/>
    <lineage>
        <taxon>Eukaryota</taxon>
        <taxon>Metazoa</taxon>
        <taxon>Chordata</taxon>
        <taxon>Craniata</taxon>
        <taxon>Vertebrata</taxon>
        <taxon>Euteleostomi</taxon>
        <taxon>Actinopterygii</taxon>
        <taxon>Neopterygii</taxon>
        <taxon>Teleostei</taxon>
        <taxon>Neoteleostei</taxon>
        <taxon>Acanthomorphata</taxon>
        <taxon>Ovalentaria</taxon>
        <taxon>Atherinomorphae</taxon>
        <taxon>Beloniformes</taxon>
        <taxon>Adrianichthyidae</taxon>
        <taxon>Oryziinae</taxon>
        <taxon>Oryzias</taxon>
    </lineage>
</organism>
<keyword evidence="5" id="KW-0539">Nucleus</keyword>
<feature type="domain" description="Calcium binding and coiled-coil" evidence="9">
    <location>
        <begin position="322"/>
        <end position="517"/>
    </location>
</feature>
<evidence type="ECO:0000256" key="7">
    <source>
        <dbReference type="SAM" id="Coils"/>
    </source>
</evidence>
<feature type="coiled-coil region" evidence="7">
    <location>
        <begin position="426"/>
        <end position="474"/>
    </location>
</feature>
<protein>
    <submittedName>
        <fullName evidence="11">Calcium binding and coiled-coil domain 1b</fullName>
    </submittedName>
</protein>
<dbReference type="GO" id="GO:0005737">
    <property type="term" value="C:cytoplasm"/>
    <property type="evidence" value="ECO:0007669"/>
    <property type="project" value="UniProtKB-SubCell"/>
</dbReference>
<keyword evidence="3" id="KW-0963">Cytoplasm</keyword>
<keyword evidence="4 7" id="KW-0175">Coiled coil</keyword>
<keyword evidence="12" id="KW-1185">Reference proteome</keyword>
<sequence>MEKQPAVVFRNVGQMYFPQTRVECHYSLTSGHRWSSSDWIGIFQVESIVSAPFPTGKKSVFVRCFVLKACFVLTQLGWSSVKEYYTYTWALVPEGYTEGSGVDSCALFHASYLPRPGTSEYQFVYVDKLGKVCARSRPFTFCAPKPLEELETLKEEQDEEDGGEELLLVIPRAQLLQSRLEECLKKQTGLQRALDVARKETENEKQVNKRARSEWEREREAMKEKISELRDNLRHSCEMLRRMEGKQQDGKYNQENLTNELNKLVAENAENQQQIKDLEDKIRLLTDRETAACSELERLREKVKKMSIQMKHDEEKRKSLQVEIEASAAEVRGLQERLESNELVIESQRRELKELGARQNLTYAELHQARLQVAQLNLQLSEEDLVLREERANSALEKEAYKHAAEMNKNKLQDLSCELQRTEQWLQDERMDRDSLEAELQREKVLLSEARQELQEAKTSLRRIQKDREEEKLQRQDLVSYIHQLELRLGIATETNGRSLESSGDERDDEDSSRPDSYPVSDPEEPPAEGKGETTDAQEEKKQSCEAGAAGEQHLIPPELLNPVLSELADAPMW</sequence>
<dbReference type="Ensembl" id="ENSOMET00000029047.1">
    <property type="protein sequence ID" value="ENSOMEP00000034764.1"/>
    <property type="gene ID" value="ENSOMEG00000021548.1"/>
</dbReference>
<comment type="similarity">
    <text evidence="6">Belongs to the CALCOCO family.</text>
</comment>
<dbReference type="GO" id="GO:0045944">
    <property type="term" value="P:positive regulation of transcription by RNA polymerase II"/>
    <property type="evidence" value="ECO:0007669"/>
    <property type="project" value="TreeGrafter"/>
</dbReference>
<reference evidence="11" key="2">
    <citation type="submission" date="2025-09" db="UniProtKB">
        <authorList>
            <consortium name="Ensembl"/>
        </authorList>
    </citation>
    <scope>IDENTIFICATION</scope>
</reference>
<name>A0A3B3DZ83_ORYME</name>
<dbReference type="Proteomes" id="UP000261560">
    <property type="component" value="Unplaced"/>
</dbReference>
<evidence type="ECO:0000256" key="2">
    <source>
        <dbReference type="ARBA" id="ARBA00004496"/>
    </source>
</evidence>
<evidence type="ECO:0000259" key="10">
    <source>
        <dbReference type="Pfam" id="PF17751"/>
    </source>
</evidence>
<feature type="coiled-coil region" evidence="7">
    <location>
        <begin position="194"/>
        <end position="358"/>
    </location>
</feature>
<accession>A0A3B3DZ83</accession>
<dbReference type="AlphaFoldDB" id="A0A3B3DZ83"/>
<dbReference type="GO" id="GO:0003713">
    <property type="term" value="F:transcription coactivator activity"/>
    <property type="evidence" value="ECO:0007669"/>
    <property type="project" value="TreeGrafter"/>
</dbReference>
<dbReference type="Pfam" id="PF17751">
    <property type="entry name" value="SKICH"/>
    <property type="match status" value="2"/>
</dbReference>
<proteinExistence type="inferred from homology"/>
<evidence type="ECO:0000313" key="12">
    <source>
        <dbReference type="Proteomes" id="UP000261560"/>
    </source>
</evidence>
<dbReference type="STRING" id="30732.ENSOMEP00000034764"/>
<dbReference type="GeneTree" id="ENSGT00950000183025"/>
<dbReference type="GO" id="GO:0005634">
    <property type="term" value="C:nucleus"/>
    <property type="evidence" value="ECO:0007669"/>
    <property type="project" value="UniProtKB-SubCell"/>
</dbReference>
<dbReference type="InterPro" id="IPR051002">
    <property type="entry name" value="UBA_autophagy_assoc_protein"/>
</dbReference>
<reference evidence="11" key="1">
    <citation type="submission" date="2025-08" db="UniProtKB">
        <authorList>
            <consortium name="Ensembl"/>
        </authorList>
    </citation>
    <scope>IDENTIFICATION</scope>
</reference>
<feature type="region of interest" description="Disordered" evidence="8">
    <location>
        <begin position="496"/>
        <end position="574"/>
    </location>
</feature>
<evidence type="ECO:0000256" key="6">
    <source>
        <dbReference type="ARBA" id="ARBA00037963"/>
    </source>
</evidence>
<dbReference type="Gene3D" id="2.60.40.2840">
    <property type="match status" value="1"/>
</dbReference>
<dbReference type="OMA" id="CALFHAC"/>